<keyword evidence="2" id="KW-0378">Hydrolase</keyword>
<organism evidence="6 7">
    <name type="scientific">Rubus argutus</name>
    <name type="common">Southern blackberry</name>
    <dbReference type="NCBI Taxonomy" id="59490"/>
    <lineage>
        <taxon>Eukaryota</taxon>
        <taxon>Viridiplantae</taxon>
        <taxon>Streptophyta</taxon>
        <taxon>Embryophyta</taxon>
        <taxon>Tracheophyta</taxon>
        <taxon>Spermatophyta</taxon>
        <taxon>Magnoliopsida</taxon>
        <taxon>eudicotyledons</taxon>
        <taxon>Gunneridae</taxon>
        <taxon>Pentapetalae</taxon>
        <taxon>rosids</taxon>
        <taxon>fabids</taxon>
        <taxon>Rosales</taxon>
        <taxon>Rosaceae</taxon>
        <taxon>Rosoideae</taxon>
        <taxon>Rosoideae incertae sedis</taxon>
        <taxon>Rubus</taxon>
    </lineage>
</organism>
<evidence type="ECO:0000256" key="2">
    <source>
        <dbReference type="ARBA" id="ARBA00022801"/>
    </source>
</evidence>
<dbReference type="GO" id="GO:0009134">
    <property type="term" value="P:nucleoside diphosphate catabolic process"/>
    <property type="evidence" value="ECO:0007669"/>
    <property type="project" value="TreeGrafter"/>
</dbReference>
<comment type="similarity">
    <text evidence="1">Belongs to the GDA1/CD39 NTPase family.</text>
</comment>
<keyword evidence="4" id="KW-0067">ATP-binding</keyword>
<comment type="caution">
    <text evidence="6">The sequence shown here is derived from an EMBL/GenBank/DDBJ whole genome shotgun (WGS) entry which is preliminary data.</text>
</comment>
<feature type="binding site" evidence="4">
    <location>
        <begin position="228"/>
        <end position="232"/>
    </location>
    <ligand>
        <name>ATP</name>
        <dbReference type="ChEBI" id="CHEBI:30616"/>
    </ligand>
</feature>
<accession>A0AAW1WRK4</accession>
<dbReference type="GO" id="GO:0016020">
    <property type="term" value="C:membrane"/>
    <property type="evidence" value="ECO:0007669"/>
    <property type="project" value="TreeGrafter"/>
</dbReference>
<dbReference type="AlphaFoldDB" id="A0AAW1WRK4"/>
<dbReference type="PANTHER" id="PTHR11782:SF92">
    <property type="entry name" value="APYRASE 7"/>
    <property type="match status" value="1"/>
</dbReference>
<keyword evidence="5" id="KW-0812">Transmembrane</keyword>
<evidence type="ECO:0000313" key="7">
    <source>
        <dbReference type="Proteomes" id="UP001457282"/>
    </source>
</evidence>
<feature type="transmembrane region" description="Helical" evidence="5">
    <location>
        <begin position="493"/>
        <end position="514"/>
    </location>
</feature>
<sequence>MEPKSPSKLKLSSMAFTQHKQALKTTILVLVIGLLLFGAYFAFKFGKGHSVSKGPFYTVVVDCGSTGTRVNVYEWLVDASKKELPSLLYSYPGNSTEGMLLKSCKYHCLQTEPGLDKYVGNLSGIRASLEPLITWAEHKVPVERHGDTPIFVLATAGLRRLPTEDARRVLDDVDAVVKQHSFLHKKSWIRVLSGKEEAYYGWVALNYKMGNFRNHSRLPTLGLLDLGGSSLQVVVEIDDAREDTHLVRSKFGFVEHDILAYSLSAFGLNEAFDRTVVMLSHMEQLGESKVGKLEIRHPCLGLDIVQNYTCSGCFRPNAGGQDNMTSKVQETKLSSVYLVGAQNWEQCRRLARSAAINSSTPDTARSCSDRGSDIINSTAVAHPSAHFHAISGFFAVYDKLNLSSRATLTKIWERGQQLCSRSWANLSQNEYYAYCFRVPYMASLIEDALCLGDKEIIFGPGDVSWTLGAALVEGEYLWLSISQISILTFCMKIISSPIFVLVFLLCLLFIVYCSKVKLPMIGNKVATRTSLPVRGQKMMD</sequence>
<dbReference type="EMBL" id="JBEDUW010000005">
    <property type="protein sequence ID" value="KAK9926853.1"/>
    <property type="molecule type" value="Genomic_DNA"/>
</dbReference>
<keyword evidence="5" id="KW-0472">Membrane</keyword>
<evidence type="ECO:0000256" key="3">
    <source>
        <dbReference type="PIRSR" id="PIRSR600407-1"/>
    </source>
</evidence>
<dbReference type="GO" id="GO:0017110">
    <property type="term" value="F:nucleoside diphosphate phosphatase activity"/>
    <property type="evidence" value="ECO:0007669"/>
    <property type="project" value="TreeGrafter"/>
</dbReference>
<proteinExistence type="inferred from homology"/>
<reference evidence="6 7" key="1">
    <citation type="journal article" date="2023" name="G3 (Bethesda)">
        <title>A chromosome-length genome assembly and annotation of blackberry (Rubus argutus, cv. 'Hillquist').</title>
        <authorList>
            <person name="Bruna T."/>
            <person name="Aryal R."/>
            <person name="Dudchenko O."/>
            <person name="Sargent D.J."/>
            <person name="Mead D."/>
            <person name="Buti M."/>
            <person name="Cavallini A."/>
            <person name="Hytonen T."/>
            <person name="Andres J."/>
            <person name="Pham M."/>
            <person name="Weisz D."/>
            <person name="Mascagni F."/>
            <person name="Usai G."/>
            <person name="Natali L."/>
            <person name="Bassil N."/>
            <person name="Fernandez G.E."/>
            <person name="Lomsadze A."/>
            <person name="Armour M."/>
            <person name="Olukolu B."/>
            <person name="Poorten T."/>
            <person name="Britton C."/>
            <person name="Davik J."/>
            <person name="Ashrafi H."/>
            <person name="Aiden E.L."/>
            <person name="Borodovsky M."/>
            <person name="Worthington M."/>
        </authorList>
    </citation>
    <scope>NUCLEOTIDE SEQUENCE [LARGE SCALE GENOMIC DNA]</scope>
    <source>
        <strain evidence="6">PI 553951</strain>
    </source>
</reference>
<keyword evidence="4" id="KW-0547">Nucleotide-binding</keyword>
<evidence type="ECO:0000256" key="5">
    <source>
        <dbReference type="SAM" id="Phobius"/>
    </source>
</evidence>
<dbReference type="Pfam" id="PF01150">
    <property type="entry name" value="GDA1_CD39"/>
    <property type="match status" value="1"/>
</dbReference>
<evidence type="ECO:0000256" key="1">
    <source>
        <dbReference type="ARBA" id="ARBA00009283"/>
    </source>
</evidence>
<feature type="transmembrane region" description="Helical" evidence="5">
    <location>
        <begin position="21"/>
        <end position="43"/>
    </location>
</feature>
<keyword evidence="5" id="KW-1133">Transmembrane helix</keyword>
<keyword evidence="7" id="KW-1185">Reference proteome</keyword>
<dbReference type="GO" id="GO:0005524">
    <property type="term" value="F:ATP binding"/>
    <property type="evidence" value="ECO:0007669"/>
    <property type="project" value="UniProtKB-KW"/>
</dbReference>
<feature type="active site" description="Proton acceptor" evidence="3">
    <location>
        <position position="197"/>
    </location>
</feature>
<dbReference type="Gene3D" id="3.30.420.150">
    <property type="entry name" value="Exopolyphosphatase. Domain 2"/>
    <property type="match status" value="1"/>
</dbReference>
<gene>
    <name evidence="6" type="ORF">M0R45_024062</name>
</gene>
<evidence type="ECO:0000313" key="6">
    <source>
        <dbReference type="EMBL" id="KAK9926853.1"/>
    </source>
</evidence>
<dbReference type="PANTHER" id="PTHR11782">
    <property type="entry name" value="ADENOSINE/GUANOSINE DIPHOSPHATASE"/>
    <property type="match status" value="1"/>
</dbReference>
<evidence type="ECO:0000256" key="4">
    <source>
        <dbReference type="PIRSR" id="PIRSR600407-2"/>
    </source>
</evidence>
<name>A0AAW1WRK4_RUBAR</name>
<dbReference type="Gene3D" id="3.30.420.40">
    <property type="match status" value="1"/>
</dbReference>
<dbReference type="Proteomes" id="UP001457282">
    <property type="component" value="Unassembled WGS sequence"/>
</dbReference>
<protein>
    <recommendedName>
        <fullName evidence="8">Apyrase 7</fullName>
    </recommendedName>
</protein>
<dbReference type="InterPro" id="IPR000407">
    <property type="entry name" value="GDA1_CD39_NTPase"/>
</dbReference>
<evidence type="ECO:0008006" key="8">
    <source>
        <dbReference type="Google" id="ProtNLM"/>
    </source>
</evidence>